<dbReference type="InterPro" id="IPR024324">
    <property type="entry name" value="Condensin_cplx_su1_N"/>
</dbReference>
<evidence type="ECO:0000313" key="16">
    <source>
        <dbReference type="Proteomes" id="UP000290288"/>
    </source>
</evidence>
<keyword evidence="16" id="KW-1185">Reference proteome</keyword>
<evidence type="ECO:0000259" key="14">
    <source>
        <dbReference type="Pfam" id="PF12922"/>
    </source>
</evidence>
<dbReference type="GO" id="GO:0000779">
    <property type="term" value="C:condensed chromosome, centromeric region"/>
    <property type="evidence" value="ECO:0007669"/>
    <property type="project" value="TreeGrafter"/>
</dbReference>
<dbReference type="Gene3D" id="1.25.10.10">
    <property type="entry name" value="Leucine-rich Repeat Variant"/>
    <property type="match status" value="2"/>
</dbReference>
<feature type="compositionally biased region" description="Acidic residues" evidence="12">
    <location>
        <begin position="479"/>
        <end position="490"/>
    </location>
</feature>
<feature type="domain" description="Condensin complex subunit 1 C-terminal" evidence="13">
    <location>
        <begin position="1058"/>
        <end position="1218"/>
    </location>
</feature>
<evidence type="ECO:0000256" key="5">
    <source>
        <dbReference type="ARBA" id="ARBA00022618"/>
    </source>
</evidence>
<keyword evidence="11" id="KW-0175">Coiled coil</keyword>
<feature type="region of interest" description="Disordered" evidence="12">
    <location>
        <begin position="129"/>
        <end position="157"/>
    </location>
</feature>
<dbReference type="PIRSF" id="PIRSF017127">
    <property type="entry name" value="Condensin_D2"/>
    <property type="match status" value="1"/>
</dbReference>
<dbReference type="GO" id="GO:0005634">
    <property type="term" value="C:nucleus"/>
    <property type="evidence" value="ECO:0007669"/>
    <property type="project" value="UniProtKB-SubCell"/>
</dbReference>
<evidence type="ECO:0000256" key="9">
    <source>
        <dbReference type="ARBA" id="ARBA00023306"/>
    </source>
</evidence>
<dbReference type="GO" id="GO:0042393">
    <property type="term" value="F:histone binding"/>
    <property type="evidence" value="ECO:0007669"/>
    <property type="project" value="TreeGrafter"/>
</dbReference>
<dbReference type="InterPro" id="IPR032682">
    <property type="entry name" value="Cnd1_C"/>
</dbReference>
<dbReference type="PANTHER" id="PTHR14222:SF2">
    <property type="entry name" value="CONDENSIN COMPLEX SUBUNIT 1"/>
    <property type="match status" value="1"/>
</dbReference>
<evidence type="ECO:0000256" key="7">
    <source>
        <dbReference type="ARBA" id="ARBA00023067"/>
    </source>
</evidence>
<name>A0A4Q2DMJ5_9AGAR</name>
<feature type="region of interest" description="Disordered" evidence="12">
    <location>
        <begin position="886"/>
        <end position="935"/>
    </location>
</feature>
<comment type="function">
    <text evidence="10">Regulatory subunit of the condensin complex, a complex required for conversion of interphase chromatin into mitotic-like condense chromosomes. The condensin complex probably introduces positive supercoils into relaxed DNA in the presence of type I topoisomerases and converts nicked DNA into positive knotted forms in the presence of type II topoisomerases.</text>
</comment>
<evidence type="ECO:0000256" key="8">
    <source>
        <dbReference type="ARBA" id="ARBA00023242"/>
    </source>
</evidence>
<evidence type="ECO:0000259" key="13">
    <source>
        <dbReference type="Pfam" id="PF12717"/>
    </source>
</evidence>
<gene>
    <name evidence="15" type="ORF">EST38_g4600</name>
</gene>
<dbReference type="GO" id="GO:0051301">
    <property type="term" value="P:cell division"/>
    <property type="evidence" value="ECO:0007669"/>
    <property type="project" value="UniProtKB-KW"/>
</dbReference>
<keyword evidence="9 10" id="KW-0131">Cell cycle</keyword>
<dbReference type="OrthoDB" id="436262at2759"/>
<keyword evidence="4" id="KW-0158">Chromosome</keyword>
<feature type="compositionally biased region" description="Basic residues" evidence="12">
    <location>
        <begin position="1295"/>
        <end position="1313"/>
    </location>
</feature>
<evidence type="ECO:0000256" key="11">
    <source>
        <dbReference type="SAM" id="Coils"/>
    </source>
</evidence>
<evidence type="ECO:0000256" key="1">
    <source>
        <dbReference type="ARBA" id="ARBA00004123"/>
    </source>
</evidence>
<keyword evidence="6 10" id="KW-0498">Mitosis</keyword>
<evidence type="ECO:0000256" key="12">
    <source>
        <dbReference type="SAM" id="MobiDB-lite"/>
    </source>
</evidence>
<dbReference type="GO" id="GO:0010032">
    <property type="term" value="P:meiotic chromosome condensation"/>
    <property type="evidence" value="ECO:0007669"/>
    <property type="project" value="TreeGrafter"/>
</dbReference>
<sequence length="1322" mass="149401">MLESFDLQTELSACAQPDTYDVPHEDEFANKETNELLEAAVEAVAENSDSIRDEEILDVYRYLLKNAATTPGVVMGKLLDSISSGLKAELEATVRDVESGEQEVYMSHKLPLELYAFLLAWFAKASEKVKSGDDDGPVAPKPKRGRGGRTASRNVGAKRTETWSWQSQIPDTLNLILKVLKLQTQRIWTNTPDKNSFLTAITRPAYAVSETPQFMKSAEIRNAVYEVLCIAVKSHGQAMALTIHVTQSLQFMGEHMAEPMAECLYRLSTKYDHSQTGDEVLREIAGRTFTGQDTKTPRAFATFLVTYAELYPRAAHRQLALLINQQDSDAYPLRQAIIEILGCLIRELSQALEDEGDDKKKTQNEIVGMFEQIIDRILDNNSYVRTKIFAVLARICDIPNVKFPKQRLKMTSLAVMALEDKSSTVRKSALSLLIKLLQTHPYGHAYGGLLQREDWTKDYEEVQKQLQKVESLGDAVANAEDETQNETQEDEQPKKKKNDRKSKKQRSDADMDIDGEEAEGEGEADEEDDVGGDTEEDEPDQMSVDEDEDGERRPRKQKLQPRKSQINVEAITQEQEALAHMEHADLMKMKLRKKYCKEAINFIHQMEMAIEVIVKLLGSKNKFEVLEAIDFFKAAHEYKITGSQEGIRKMLHLIWTKDNNTTTTEDGKELKGIRQKLLECYKILYFDPVEDLEPRAQISRIAKNLIERTYEATLAELTSLEEMMRIMMEENYIHRDIIAKLWQIYSVPQRIPAEQRRGSIIILGMLGIAKPLDVLDPQIDLMLKVGLGKQGKLDLTLARYTCVALQRLNGSAKKVKGSLEDKTKRLPMDHPVFKKLLSTVVHTCRSVDWFGLAEQVINTVYALGEHPDEFCNTLIKQLAERVWNNPRSAKPDQSQTQTEPSQPEGGQGDDAMDEDQPNGTQISDQMATQASGISVAPRTQSDDVADCFELSQLLFVVGHVAIKQLVFLELVEREWKRQKEVKEAAEKAAAGATAGKDAKDKQADELDQVAGNAEDEIGDQIAAIRETEMLGDNSLSTFTDKHHRLLFKILETSKDPNIRANSVIALGDVAVSFNTIIDENSGDLYKGLLDADPRVKKTTLMVLTHLILNGMIKVKGQLGEMAKCVEDEDVRIQDLAKLFFSELATKENAIYNNLPDIISHLSSGVNATDEEKFESTMKYIFTFIEKEKQAEAIVEKLCQRFRLTEEPRQWRDIAFCLSLLPFKSERSVKKLIEGLQFYRDKLHEPKVFERFQQILDKARQNKSKDKPDAELDEFEKILEENRAQGEEDQALQNRVAKKAKKRAKAAGRGRGKKAAAAAEEEE</sequence>
<proteinExistence type="inferred from homology"/>
<feature type="compositionally biased region" description="Basic residues" evidence="12">
    <location>
        <begin position="494"/>
        <end position="504"/>
    </location>
</feature>
<feature type="coiled-coil region" evidence="11">
    <location>
        <begin position="968"/>
        <end position="1016"/>
    </location>
</feature>
<comment type="caution">
    <text evidence="15">The sequence shown here is derived from an EMBL/GenBank/DDBJ whole genome shotgun (WGS) entry which is preliminary data.</text>
</comment>
<dbReference type="SUPFAM" id="SSF48371">
    <property type="entry name" value="ARM repeat"/>
    <property type="match status" value="1"/>
</dbReference>
<comment type="similarity">
    <text evidence="3 10">Belongs to the CND1 (condensin subunit 1) family.</text>
</comment>
<feature type="domain" description="Condensin complex subunit 1 N-terminal" evidence="14">
    <location>
        <begin position="74"/>
        <end position="240"/>
    </location>
</feature>
<evidence type="ECO:0000256" key="10">
    <source>
        <dbReference type="PIRNR" id="PIRNR017127"/>
    </source>
</evidence>
<organism evidence="15 16">
    <name type="scientific">Candolleomyces aberdarensis</name>
    <dbReference type="NCBI Taxonomy" id="2316362"/>
    <lineage>
        <taxon>Eukaryota</taxon>
        <taxon>Fungi</taxon>
        <taxon>Dikarya</taxon>
        <taxon>Basidiomycota</taxon>
        <taxon>Agaricomycotina</taxon>
        <taxon>Agaricomycetes</taxon>
        <taxon>Agaricomycetidae</taxon>
        <taxon>Agaricales</taxon>
        <taxon>Agaricineae</taxon>
        <taxon>Psathyrellaceae</taxon>
        <taxon>Candolleomyces</taxon>
    </lineage>
</organism>
<evidence type="ECO:0000256" key="4">
    <source>
        <dbReference type="ARBA" id="ARBA00022454"/>
    </source>
</evidence>
<dbReference type="GO" id="GO:0000796">
    <property type="term" value="C:condensin complex"/>
    <property type="evidence" value="ECO:0007669"/>
    <property type="project" value="TreeGrafter"/>
</dbReference>
<protein>
    <recommendedName>
        <fullName evidence="10">Condensin complex subunit 1</fullName>
    </recommendedName>
</protein>
<keyword evidence="5 10" id="KW-0132">Cell division</keyword>
<comment type="subcellular location">
    <subcellularLocation>
        <location evidence="2">Chromosome</location>
    </subcellularLocation>
    <subcellularLocation>
        <location evidence="1">Nucleus</location>
    </subcellularLocation>
</comment>
<feature type="compositionally biased region" description="Polar residues" evidence="12">
    <location>
        <begin position="886"/>
        <end position="901"/>
    </location>
</feature>
<evidence type="ECO:0000313" key="15">
    <source>
        <dbReference type="EMBL" id="RXW21239.1"/>
    </source>
</evidence>
<feature type="compositionally biased region" description="Polar residues" evidence="12">
    <location>
        <begin position="917"/>
        <end position="932"/>
    </location>
</feature>
<feature type="compositionally biased region" description="Acidic residues" evidence="12">
    <location>
        <begin position="510"/>
        <end position="549"/>
    </location>
</feature>
<dbReference type="InterPro" id="IPR007673">
    <property type="entry name" value="Condensin_cplx_su1"/>
</dbReference>
<dbReference type="STRING" id="2316362.A0A4Q2DMJ5"/>
<keyword evidence="7 10" id="KW-0226">DNA condensation</keyword>
<dbReference type="GO" id="GO:0007076">
    <property type="term" value="P:mitotic chromosome condensation"/>
    <property type="evidence" value="ECO:0007669"/>
    <property type="project" value="InterPro"/>
</dbReference>
<evidence type="ECO:0000256" key="6">
    <source>
        <dbReference type="ARBA" id="ARBA00022776"/>
    </source>
</evidence>
<dbReference type="Pfam" id="PF12717">
    <property type="entry name" value="Cnd1"/>
    <property type="match status" value="1"/>
</dbReference>
<feature type="region of interest" description="Disordered" evidence="12">
    <location>
        <begin position="1281"/>
        <end position="1322"/>
    </location>
</feature>
<dbReference type="Pfam" id="PF12922">
    <property type="entry name" value="Cnd1_N"/>
    <property type="match status" value="1"/>
</dbReference>
<reference evidence="15 16" key="1">
    <citation type="submission" date="2019-01" db="EMBL/GenBank/DDBJ databases">
        <title>Draft genome sequence of Psathyrella aberdarensis IHI B618.</title>
        <authorList>
            <person name="Buettner E."/>
            <person name="Kellner H."/>
        </authorList>
    </citation>
    <scope>NUCLEOTIDE SEQUENCE [LARGE SCALE GENOMIC DNA]</scope>
    <source>
        <strain evidence="15 16">IHI B618</strain>
    </source>
</reference>
<dbReference type="PANTHER" id="PTHR14222">
    <property type="entry name" value="CONDENSIN"/>
    <property type="match status" value="1"/>
</dbReference>
<accession>A0A4Q2DMJ5</accession>
<dbReference type="InterPro" id="IPR011989">
    <property type="entry name" value="ARM-like"/>
</dbReference>
<keyword evidence="8" id="KW-0539">Nucleus</keyword>
<dbReference type="Proteomes" id="UP000290288">
    <property type="component" value="Unassembled WGS sequence"/>
</dbReference>
<evidence type="ECO:0000256" key="3">
    <source>
        <dbReference type="ARBA" id="ARBA00009606"/>
    </source>
</evidence>
<dbReference type="InterPro" id="IPR016024">
    <property type="entry name" value="ARM-type_fold"/>
</dbReference>
<feature type="region of interest" description="Disordered" evidence="12">
    <location>
        <begin position="470"/>
        <end position="566"/>
    </location>
</feature>
<evidence type="ECO:0000256" key="2">
    <source>
        <dbReference type="ARBA" id="ARBA00004286"/>
    </source>
</evidence>
<dbReference type="InterPro" id="IPR026971">
    <property type="entry name" value="CND1/NCAPD3"/>
</dbReference>
<dbReference type="EMBL" id="SDEE01000115">
    <property type="protein sequence ID" value="RXW21239.1"/>
    <property type="molecule type" value="Genomic_DNA"/>
</dbReference>